<keyword evidence="2" id="KW-1185">Reference proteome</keyword>
<reference evidence="1" key="1">
    <citation type="submission" date="2022-04" db="EMBL/GenBank/DDBJ databases">
        <title>Genome of the entomopathogenic fungus Entomophthora muscae.</title>
        <authorList>
            <person name="Elya C."/>
            <person name="Lovett B.R."/>
            <person name="Lee E."/>
            <person name="Macias A.M."/>
            <person name="Hajek A.E."/>
            <person name="De Bivort B.L."/>
            <person name="Kasson M.T."/>
            <person name="De Fine Licht H.H."/>
            <person name="Stajich J.E."/>
        </authorList>
    </citation>
    <scope>NUCLEOTIDE SEQUENCE</scope>
    <source>
        <strain evidence="1">Berkeley</strain>
    </source>
</reference>
<proteinExistence type="predicted"/>
<evidence type="ECO:0000313" key="1">
    <source>
        <dbReference type="EMBL" id="KAJ9068585.1"/>
    </source>
</evidence>
<dbReference type="EMBL" id="QTSX02003714">
    <property type="protein sequence ID" value="KAJ9068585.1"/>
    <property type="molecule type" value="Genomic_DNA"/>
</dbReference>
<dbReference type="Proteomes" id="UP001165960">
    <property type="component" value="Unassembled WGS sequence"/>
</dbReference>
<accession>A0ACC2T1X4</accession>
<comment type="caution">
    <text evidence="1">The sequence shown here is derived from an EMBL/GenBank/DDBJ whole genome shotgun (WGS) entry which is preliminary data.</text>
</comment>
<sequence length="392" mass="45811">MRNDFLINILSPCSLGKLRYPCQRGSSRSFSSSKAYEKSKNRLQATAFILSRHFNSSIRCRKEAVPLKPGSTQNTPKKTLFSRVPDSLLKSKSSWTSEMDRMLLETRKSEAKMPWNMFAMEYFPKFTGVQIYRRYTYITLNTHKGKWSDKELYLLKQAVSLFGSDWGTTSKHVATRSPAQCKRKWDTLVSPEIGRTAWSASESERLVRLVLESPNFKMNNRSPNYTQIDWEDISKWFPNKTRHMCRYHFLTNLCGTAREKFKLAPFDKGLWTPQQTAKLISLVEQHSTNWTLISSELRTRSPLQCKSHWKEQTWKKKQIISGVPLKQPKLKFWTPVEDEALLRMYRLLGKQWMVMSLAEPTLTSRTDRAIQSRYRILQNALKGPWFTLLPTV</sequence>
<evidence type="ECO:0000313" key="2">
    <source>
        <dbReference type="Proteomes" id="UP001165960"/>
    </source>
</evidence>
<protein>
    <submittedName>
        <fullName evidence="1">Uncharacterized protein</fullName>
    </submittedName>
</protein>
<organism evidence="1 2">
    <name type="scientific">Entomophthora muscae</name>
    <dbReference type="NCBI Taxonomy" id="34485"/>
    <lineage>
        <taxon>Eukaryota</taxon>
        <taxon>Fungi</taxon>
        <taxon>Fungi incertae sedis</taxon>
        <taxon>Zoopagomycota</taxon>
        <taxon>Entomophthoromycotina</taxon>
        <taxon>Entomophthoromycetes</taxon>
        <taxon>Entomophthorales</taxon>
        <taxon>Entomophthoraceae</taxon>
        <taxon>Entomophthora</taxon>
    </lineage>
</organism>
<name>A0ACC2T1X4_9FUNG</name>
<gene>
    <name evidence="1" type="ORF">DSO57_1027181</name>
</gene>